<evidence type="ECO:0000256" key="1">
    <source>
        <dbReference type="SAM" id="MobiDB-lite"/>
    </source>
</evidence>
<gene>
    <name evidence="2" type="ORF">CEXT_808281</name>
</gene>
<feature type="region of interest" description="Disordered" evidence="1">
    <location>
        <begin position="1"/>
        <end position="22"/>
    </location>
</feature>
<dbReference type="AlphaFoldDB" id="A0AAV4N9L7"/>
<accession>A0AAV4N9L7</accession>
<keyword evidence="3" id="KW-1185">Reference proteome</keyword>
<name>A0AAV4N9L7_CAEEX</name>
<protein>
    <submittedName>
        <fullName evidence="2">Uncharacterized protein</fullName>
    </submittedName>
</protein>
<organism evidence="2 3">
    <name type="scientific">Caerostris extrusa</name>
    <name type="common">Bark spider</name>
    <name type="synonym">Caerostris bankana</name>
    <dbReference type="NCBI Taxonomy" id="172846"/>
    <lineage>
        <taxon>Eukaryota</taxon>
        <taxon>Metazoa</taxon>
        <taxon>Ecdysozoa</taxon>
        <taxon>Arthropoda</taxon>
        <taxon>Chelicerata</taxon>
        <taxon>Arachnida</taxon>
        <taxon>Araneae</taxon>
        <taxon>Araneomorphae</taxon>
        <taxon>Entelegynae</taxon>
        <taxon>Araneoidea</taxon>
        <taxon>Araneidae</taxon>
        <taxon>Caerostris</taxon>
    </lineage>
</organism>
<dbReference type="EMBL" id="BPLR01020611">
    <property type="protein sequence ID" value="GIX80613.1"/>
    <property type="molecule type" value="Genomic_DNA"/>
</dbReference>
<reference evidence="2 3" key="1">
    <citation type="submission" date="2021-06" db="EMBL/GenBank/DDBJ databases">
        <title>Caerostris extrusa draft genome.</title>
        <authorList>
            <person name="Kono N."/>
            <person name="Arakawa K."/>
        </authorList>
    </citation>
    <scope>NUCLEOTIDE SEQUENCE [LARGE SCALE GENOMIC DNA]</scope>
</reference>
<dbReference type="Proteomes" id="UP001054945">
    <property type="component" value="Unassembled WGS sequence"/>
</dbReference>
<proteinExistence type="predicted"/>
<evidence type="ECO:0000313" key="3">
    <source>
        <dbReference type="Proteomes" id="UP001054945"/>
    </source>
</evidence>
<evidence type="ECO:0000313" key="2">
    <source>
        <dbReference type="EMBL" id="GIX80613.1"/>
    </source>
</evidence>
<comment type="caution">
    <text evidence="2">The sequence shown here is derived from an EMBL/GenBank/DDBJ whole genome shotgun (WGS) entry which is preliminary data.</text>
</comment>
<sequence length="142" mass="16173">MDGTHNGELPTKESPLPGVGGGWGRQRIYDDHLTERQEGKIPLFSTPGVFFRFSSESKRSVAFHPPPHGGNKSAGNARFYLYCGCSFSGMVDPNVQQKIGMFISRVSEAPSQRRIHLYRHAERKLYLYFPIYVCKNSYAYFF</sequence>